<dbReference type="Gene3D" id="3.80.10.10">
    <property type="entry name" value="Ribonuclease Inhibitor"/>
    <property type="match status" value="1"/>
</dbReference>
<reference evidence="2" key="2">
    <citation type="submission" date="2021-03" db="UniProtKB">
        <authorList>
            <consortium name="EnsemblPlants"/>
        </authorList>
    </citation>
    <scope>IDENTIFICATION</scope>
</reference>
<keyword evidence="3" id="KW-1185">Reference proteome</keyword>
<dbReference type="PANTHER" id="PTHR31900">
    <property type="entry name" value="F-BOX/RNI SUPERFAMILY PROTEIN-RELATED"/>
    <property type="match status" value="1"/>
</dbReference>
<dbReference type="EnsemblPlants" id="AUR62007802-RA">
    <property type="protein sequence ID" value="AUR62007802-RA:cds"/>
    <property type="gene ID" value="AUR62007802"/>
</dbReference>
<feature type="domain" description="FBD" evidence="1">
    <location>
        <begin position="348"/>
        <end position="421"/>
    </location>
</feature>
<protein>
    <recommendedName>
        <fullName evidence="1">FBD domain-containing protein</fullName>
    </recommendedName>
</protein>
<evidence type="ECO:0000313" key="3">
    <source>
        <dbReference type="Proteomes" id="UP000596660"/>
    </source>
</evidence>
<dbReference type="InterPro" id="IPR001810">
    <property type="entry name" value="F-box_dom"/>
</dbReference>
<dbReference type="Proteomes" id="UP000596660">
    <property type="component" value="Unplaced"/>
</dbReference>
<gene>
    <name evidence="2" type="primary">LOC110685677</name>
</gene>
<dbReference type="Pfam" id="PF00646">
    <property type="entry name" value="F-box"/>
    <property type="match status" value="1"/>
</dbReference>
<dbReference type="OMA" id="IVCESHY"/>
<reference evidence="2" key="1">
    <citation type="journal article" date="2017" name="Nature">
        <title>The genome of Chenopodium quinoa.</title>
        <authorList>
            <person name="Jarvis D.E."/>
            <person name="Ho Y.S."/>
            <person name="Lightfoot D.J."/>
            <person name="Schmoeckel S.M."/>
            <person name="Li B."/>
            <person name="Borm T.J.A."/>
            <person name="Ohyanagi H."/>
            <person name="Mineta K."/>
            <person name="Michell C.T."/>
            <person name="Saber N."/>
            <person name="Kharbatia N.M."/>
            <person name="Rupper R.R."/>
            <person name="Sharp A.R."/>
            <person name="Dally N."/>
            <person name="Boughton B.A."/>
            <person name="Woo Y.H."/>
            <person name="Gao G."/>
            <person name="Schijlen E.G.W.M."/>
            <person name="Guo X."/>
            <person name="Momin A.A."/>
            <person name="Negrao S."/>
            <person name="Al-Babili S."/>
            <person name="Gehring C."/>
            <person name="Roessner U."/>
            <person name="Jung C."/>
            <person name="Murphy K."/>
            <person name="Arold S.T."/>
            <person name="Gojobori T."/>
            <person name="van der Linden C.G."/>
            <person name="van Loo E.N."/>
            <person name="Jellen E.N."/>
            <person name="Maughan P.J."/>
            <person name="Tester M."/>
        </authorList>
    </citation>
    <scope>NUCLEOTIDE SEQUENCE [LARGE SCALE GENOMIC DNA]</scope>
    <source>
        <strain evidence="2">cv. PI 614886</strain>
    </source>
</reference>
<dbReference type="AlphaFoldDB" id="A0A803L7G3"/>
<evidence type="ECO:0000313" key="2">
    <source>
        <dbReference type="EnsemblPlants" id="AUR62007802-RA:cds"/>
    </source>
</evidence>
<dbReference type="SMART" id="SM00579">
    <property type="entry name" value="FBD"/>
    <property type="match status" value="1"/>
</dbReference>
<dbReference type="RefSeq" id="XP_021717899.1">
    <property type="nucleotide sequence ID" value="XM_021862207.1"/>
</dbReference>
<name>A0A803L7G3_CHEQI</name>
<dbReference type="OrthoDB" id="846969at2759"/>
<dbReference type="PANTHER" id="PTHR31900:SF27">
    <property type="entry name" value="FBD DOMAIN-CONTAINING PROTEIN"/>
    <property type="match status" value="1"/>
</dbReference>
<organism evidence="2 3">
    <name type="scientific">Chenopodium quinoa</name>
    <name type="common">Quinoa</name>
    <dbReference type="NCBI Taxonomy" id="63459"/>
    <lineage>
        <taxon>Eukaryota</taxon>
        <taxon>Viridiplantae</taxon>
        <taxon>Streptophyta</taxon>
        <taxon>Embryophyta</taxon>
        <taxon>Tracheophyta</taxon>
        <taxon>Spermatophyta</taxon>
        <taxon>Magnoliopsida</taxon>
        <taxon>eudicotyledons</taxon>
        <taxon>Gunneridae</taxon>
        <taxon>Pentapetalae</taxon>
        <taxon>Caryophyllales</taxon>
        <taxon>Chenopodiaceae</taxon>
        <taxon>Chenopodioideae</taxon>
        <taxon>Atripliceae</taxon>
        <taxon>Chenopodium</taxon>
    </lineage>
</organism>
<dbReference type="SUPFAM" id="SSF81383">
    <property type="entry name" value="F-box domain"/>
    <property type="match status" value="1"/>
</dbReference>
<proteinExistence type="predicted"/>
<dbReference type="InterPro" id="IPR055411">
    <property type="entry name" value="LRR_FXL15/At3g58940/PEG3-like"/>
</dbReference>
<accession>A0A803L7G3</accession>
<dbReference type="Gramene" id="AUR62007802-RA">
    <property type="protein sequence ID" value="AUR62007802-RA:cds"/>
    <property type="gene ID" value="AUR62007802"/>
</dbReference>
<dbReference type="KEGG" id="cqi:110685677"/>
<dbReference type="InterPro" id="IPR032675">
    <property type="entry name" value="LRR_dom_sf"/>
</dbReference>
<dbReference type="InterPro" id="IPR050232">
    <property type="entry name" value="FBL13/AtMIF1-like"/>
</dbReference>
<sequence length="423" mass="48102">MSAVAAAINNRSCVKDADRISNLPLDSTHKILQRLPLKEAAKTSVLSQHWRFQWASNQQLILDESFCKSIQEGRNESADISLIYSNVVNKIILSHVGPISKFVLYVPSWFPGETYIWIRCVCAHDVKELTLVFAPPLLKNLPTCLFSCSGLTHSTLKRFKLLSLPPTFTGFPCLIHLEIEANRFECIDAKMLESCISRCPQLESLHLMIYEPVNNLTILAPKLKDLLVRGCLNSLCIKGAMPTIKSVVLDSGLYHSDSMNKIISSLASVEMLVLGTFVWQYFHRYNPPRNFPIKFGQLRTLNIVDIYLHTQSQFSFVLYLFASSPKLERLSIQVKETKNGNDAQIKRSFIFESLRKVKLSRISGWRNELQLLEYILAHSPVLEEMTIELSTNIAGAEEKFNFATEAMRYRRSSPNAELKIKTK</sequence>
<dbReference type="Pfam" id="PF08387">
    <property type="entry name" value="FBD"/>
    <property type="match status" value="1"/>
</dbReference>
<dbReference type="Pfam" id="PF24758">
    <property type="entry name" value="LRR_At5g56370"/>
    <property type="match status" value="1"/>
</dbReference>
<dbReference type="InterPro" id="IPR036047">
    <property type="entry name" value="F-box-like_dom_sf"/>
</dbReference>
<dbReference type="InterPro" id="IPR006566">
    <property type="entry name" value="FBD"/>
</dbReference>
<evidence type="ECO:0000259" key="1">
    <source>
        <dbReference type="SMART" id="SM00579"/>
    </source>
</evidence>
<dbReference type="GeneID" id="110685677"/>
<dbReference type="SUPFAM" id="SSF52047">
    <property type="entry name" value="RNI-like"/>
    <property type="match status" value="1"/>
</dbReference>